<dbReference type="PRINTS" id="PR01434">
    <property type="entry name" value="NADHDHGNASE5"/>
</dbReference>
<evidence type="ECO:0000256" key="3">
    <source>
        <dbReference type="ARBA" id="ARBA00022449"/>
    </source>
</evidence>
<dbReference type="EMBL" id="SSSM01000003">
    <property type="protein sequence ID" value="THG31836.1"/>
    <property type="molecule type" value="Genomic_DNA"/>
</dbReference>
<evidence type="ECO:0000259" key="14">
    <source>
        <dbReference type="Pfam" id="PF04039"/>
    </source>
</evidence>
<feature type="transmembrane region" description="Helical" evidence="11">
    <location>
        <begin position="323"/>
        <end position="347"/>
    </location>
</feature>
<keyword evidence="2" id="KW-0813">Transport</keyword>
<dbReference type="InterPro" id="IPR046806">
    <property type="entry name" value="MrpA_C/MbhE"/>
</dbReference>
<feature type="transmembrane region" description="Helical" evidence="11">
    <location>
        <begin position="511"/>
        <end position="528"/>
    </location>
</feature>
<dbReference type="InterPro" id="IPR007182">
    <property type="entry name" value="MnhB"/>
</dbReference>
<feature type="domain" description="Na+/H+ antiporter MnhB subunit-related protein" evidence="14">
    <location>
        <begin position="821"/>
        <end position="943"/>
    </location>
</feature>
<feature type="transmembrane region" description="Helical" evidence="11">
    <location>
        <begin position="109"/>
        <end position="127"/>
    </location>
</feature>
<feature type="transmembrane region" description="Helical" evidence="11">
    <location>
        <begin position="80"/>
        <end position="100"/>
    </location>
</feature>
<evidence type="ECO:0000256" key="9">
    <source>
        <dbReference type="RuleBase" id="RU000320"/>
    </source>
</evidence>
<keyword evidence="6 11" id="KW-1133">Transmembrane helix</keyword>
<keyword evidence="18" id="KW-1185">Reference proteome</keyword>
<feature type="transmembrane region" description="Helical" evidence="11">
    <location>
        <begin position="572"/>
        <end position="594"/>
    </location>
</feature>
<dbReference type="Pfam" id="PF20501">
    <property type="entry name" value="MbhE"/>
    <property type="match status" value="1"/>
</dbReference>
<evidence type="ECO:0000259" key="15">
    <source>
        <dbReference type="Pfam" id="PF13244"/>
    </source>
</evidence>
<feature type="transmembrane region" description="Helical" evidence="11">
    <location>
        <begin position="819"/>
        <end position="841"/>
    </location>
</feature>
<evidence type="ECO:0000256" key="1">
    <source>
        <dbReference type="ARBA" id="ARBA00004651"/>
    </source>
</evidence>
<dbReference type="GO" id="GO:0006811">
    <property type="term" value="P:monoatomic ion transport"/>
    <property type="evidence" value="ECO:0007669"/>
    <property type="project" value="UniProtKB-KW"/>
</dbReference>
<feature type="transmembrane region" description="Helical" evidence="11">
    <location>
        <begin position="922"/>
        <end position="946"/>
    </location>
</feature>
<evidence type="ECO:0000256" key="11">
    <source>
        <dbReference type="SAM" id="Phobius"/>
    </source>
</evidence>
<evidence type="ECO:0000259" key="13">
    <source>
        <dbReference type="Pfam" id="PF00662"/>
    </source>
</evidence>
<feature type="transmembrane region" description="Helical" evidence="11">
    <location>
        <begin position="163"/>
        <end position="186"/>
    </location>
</feature>
<evidence type="ECO:0000256" key="4">
    <source>
        <dbReference type="ARBA" id="ARBA00022475"/>
    </source>
</evidence>
<name>A0A4S4FQZ3_9MICO</name>
<feature type="domain" description="MrpA C-terminal/MbhD" evidence="15">
    <location>
        <begin position="615"/>
        <end position="678"/>
    </location>
</feature>
<keyword evidence="5 9" id="KW-0812">Transmembrane</keyword>
<dbReference type="NCBIfam" id="NF009284">
    <property type="entry name" value="PRK12644.1"/>
    <property type="match status" value="1"/>
</dbReference>
<comment type="subcellular location">
    <subcellularLocation>
        <location evidence="1">Cell membrane</location>
        <topology evidence="1">Multi-pass membrane protein</topology>
    </subcellularLocation>
    <subcellularLocation>
        <location evidence="9">Membrane</location>
        <topology evidence="9">Multi-pass membrane protein</topology>
    </subcellularLocation>
</comment>
<evidence type="ECO:0000259" key="16">
    <source>
        <dbReference type="Pfam" id="PF20501"/>
    </source>
</evidence>
<feature type="transmembrane region" description="Helical" evidence="11">
    <location>
        <begin position="368"/>
        <end position="388"/>
    </location>
</feature>
<dbReference type="PANTHER" id="PTHR43373:SF1">
    <property type="entry name" value="NA(+)_H(+) ANTIPORTER SUBUNIT A"/>
    <property type="match status" value="1"/>
</dbReference>
<evidence type="ECO:0000256" key="2">
    <source>
        <dbReference type="ARBA" id="ARBA00022448"/>
    </source>
</evidence>
<dbReference type="Pfam" id="PF13244">
    <property type="entry name" value="MbhD"/>
    <property type="match status" value="1"/>
</dbReference>
<feature type="transmembrane region" description="Helical" evidence="11">
    <location>
        <begin position="847"/>
        <end position="867"/>
    </location>
</feature>
<feature type="transmembrane region" description="Helical" evidence="11">
    <location>
        <begin position="133"/>
        <end position="151"/>
    </location>
</feature>
<feature type="transmembrane region" description="Helical" evidence="11">
    <location>
        <begin position="655"/>
        <end position="674"/>
    </location>
</feature>
<dbReference type="Pfam" id="PF04039">
    <property type="entry name" value="MnhB"/>
    <property type="match status" value="1"/>
</dbReference>
<evidence type="ECO:0000256" key="10">
    <source>
        <dbReference type="SAM" id="MobiDB-lite"/>
    </source>
</evidence>
<organism evidence="17 18">
    <name type="scientific">Naasia lichenicola</name>
    <dbReference type="NCBI Taxonomy" id="2565933"/>
    <lineage>
        <taxon>Bacteria</taxon>
        <taxon>Bacillati</taxon>
        <taxon>Actinomycetota</taxon>
        <taxon>Actinomycetes</taxon>
        <taxon>Micrococcales</taxon>
        <taxon>Microbacteriaceae</taxon>
        <taxon>Naasia</taxon>
    </lineage>
</organism>
<feature type="transmembrane region" description="Helical" evidence="11">
    <location>
        <begin position="206"/>
        <end position="231"/>
    </location>
</feature>
<evidence type="ECO:0000313" key="18">
    <source>
        <dbReference type="Proteomes" id="UP000309133"/>
    </source>
</evidence>
<dbReference type="Pfam" id="PF00361">
    <property type="entry name" value="Proton_antipo_M"/>
    <property type="match status" value="1"/>
</dbReference>
<keyword evidence="7" id="KW-0406">Ion transport</keyword>
<dbReference type="GO" id="GO:0005886">
    <property type="term" value="C:plasma membrane"/>
    <property type="evidence" value="ECO:0007669"/>
    <property type="project" value="UniProtKB-SubCell"/>
</dbReference>
<feature type="transmembrane region" description="Helical" evidence="11">
    <location>
        <begin position="274"/>
        <end position="291"/>
    </location>
</feature>
<feature type="transmembrane region" description="Helical" evidence="11">
    <location>
        <begin position="632"/>
        <end position="649"/>
    </location>
</feature>
<feature type="transmembrane region" description="Helical" evidence="11">
    <location>
        <begin position="879"/>
        <end position="902"/>
    </location>
</feature>
<evidence type="ECO:0000259" key="12">
    <source>
        <dbReference type="Pfam" id="PF00361"/>
    </source>
</evidence>
<feature type="region of interest" description="Disordered" evidence="10">
    <location>
        <begin position="955"/>
        <end position="1000"/>
    </location>
</feature>
<sequence>MLFLLAAFGIVALLLPALTPRLGTKVFVVAALPAIAVTVYAAVLSPTVLGSGGRSGRDVVESVPWIPQLDLTLDTRLDPLSWLMTLIVGGVGALVLLYCVRYFTRDEAALGRFAAILTAFAGSMYGLVVADDVYLLFIFWELTTVFSYLLIGHYTRRRASRASALQALLVTTLGGLAMLVGLVLLSQQAGTSNLTELIAAAPSGPIVTTAVALVLVGAITKSAILPFHFWLPGAMAAPTPVSAYLHAAAMVKAGIYLVARLAPGFADTPGWRESLVLLGVVTMLVGGWRALRETDLKLVLANGTVGQLGFLITVVGFGTRDAALAGLALLLAHALFKSTLFLVVGIIDHDAGTRDLRRLSGLGRRSPVLAGIAVLAALSMAGLPPTFGFVAKEAVLTAFLDAGLDGEIWGWVALFGVGLGSILTVAYAARFVWGAFARKPGMADTEVELAEPAFLASPAILAMIGLLLGPLASLVDGMLAPAATGLPAAVGEDEIVATGAHLALWHGLEPALGISAVTLAAGIGLFLTRDAVARLQQALTVEFSAAAGYRHTLHAVDRSAARTTAFIQRGSLPSYLGIILLVLLGTAGTALAFVRDWPDGVLPFDSLTQVIVGVVMSVAAIAATVAAKRFQAVVLVGVTGFGMVVLFAQQGAPDLALTQALVELVTLVAFVLVLRRLPARLGTKNGSSFRIGRALLGIAVGTLMAVVVVVALGARIAEPISVEFPDLAYELGHGANVVNVTLVDLRGWDTMGELSVLIAAATGVASLVFLSSRSDRMPDFARRSGRGLAKSHPQQPIDEGDRGAWLLAGRTLAPRNRSILLEVVVRLVFHALIVVSLYLLLVGHNAPGGGFAGGLVVGLALVARYLAAGRLELAAAAPVHAGALLGSGLVFATLTALVPLFFGVDALTSTWFDLDLGWFGKITFVTSTLFDVGVYLVVIGLVLDVLRSLGAEVDRQQEEDERNGENVDSGAQSDVRGDIEAAEDASGGVPTESTEPEAAR</sequence>
<accession>A0A4S4FQZ3</accession>
<feature type="transmembrane region" description="Helical" evidence="11">
    <location>
        <begin position="408"/>
        <end position="433"/>
    </location>
</feature>
<evidence type="ECO:0000256" key="8">
    <source>
        <dbReference type="ARBA" id="ARBA00023136"/>
    </source>
</evidence>
<dbReference type="GO" id="GO:0015297">
    <property type="term" value="F:antiporter activity"/>
    <property type="evidence" value="ECO:0007669"/>
    <property type="project" value="UniProtKB-KW"/>
</dbReference>
<evidence type="ECO:0000256" key="6">
    <source>
        <dbReference type="ARBA" id="ARBA00022989"/>
    </source>
</evidence>
<keyword evidence="3" id="KW-0050">Antiport</keyword>
<keyword evidence="4" id="KW-1003">Cell membrane</keyword>
<dbReference type="InterPro" id="IPR025383">
    <property type="entry name" value="MrpA_C/MbhD"/>
</dbReference>
<feature type="transmembrane region" description="Helical" evidence="11">
    <location>
        <begin position="453"/>
        <end position="472"/>
    </location>
</feature>
<feature type="transmembrane region" description="Helical" evidence="11">
    <location>
        <begin position="695"/>
        <end position="717"/>
    </location>
</feature>
<feature type="domain" description="MrpA C-terminal/MbhE" evidence="16">
    <location>
        <begin position="694"/>
        <end position="767"/>
    </location>
</feature>
<dbReference type="RefSeq" id="WP_136426956.1">
    <property type="nucleotide sequence ID" value="NZ_SSSM01000003.1"/>
</dbReference>
<comment type="caution">
    <text evidence="17">The sequence shown here is derived from an EMBL/GenBank/DDBJ whole genome shotgun (WGS) entry which is preliminary data.</text>
</comment>
<keyword evidence="8 11" id="KW-0472">Membrane</keyword>
<dbReference type="InterPro" id="IPR001750">
    <property type="entry name" value="ND/Mrp_TM"/>
</dbReference>
<feature type="transmembrane region" description="Helical" evidence="11">
    <location>
        <begin position="754"/>
        <end position="772"/>
    </location>
</feature>
<protein>
    <submittedName>
        <fullName evidence="17">Na+/H+ antiporter subunit A</fullName>
    </submittedName>
</protein>
<feature type="transmembrane region" description="Helical" evidence="11">
    <location>
        <begin position="298"/>
        <end position="317"/>
    </location>
</feature>
<dbReference type="InterPro" id="IPR050616">
    <property type="entry name" value="CPA3_Na-H_Antiporter_A"/>
</dbReference>
<dbReference type="OrthoDB" id="9811798at2"/>
<feature type="domain" description="NADH:quinone oxidoreductase/Mrp antiporter transmembrane" evidence="12">
    <location>
        <begin position="130"/>
        <end position="404"/>
    </location>
</feature>
<dbReference type="Proteomes" id="UP000309133">
    <property type="component" value="Unassembled WGS sequence"/>
</dbReference>
<evidence type="ECO:0000313" key="17">
    <source>
        <dbReference type="EMBL" id="THG31836.1"/>
    </source>
</evidence>
<gene>
    <name evidence="17" type="ORF">E6C64_07240</name>
</gene>
<dbReference type="PANTHER" id="PTHR43373">
    <property type="entry name" value="NA(+)/H(+) ANTIPORTER SUBUNIT"/>
    <property type="match status" value="1"/>
</dbReference>
<reference evidence="17 18" key="1">
    <citation type="submission" date="2019-04" db="EMBL/GenBank/DDBJ databases">
        <authorList>
            <person name="Jiang L."/>
        </authorList>
    </citation>
    <scope>NUCLEOTIDE SEQUENCE [LARGE SCALE GENOMIC DNA]</scope>
    <source>
        <strain evidence="17 18">YIM 131853</strain>
    </source>
</reference>
<evidence type="ECO:0000256" key="5">
    <source>
        <dbReference type="ARBA" id="ARBA00022692"/>
    </source>
</evidence>
<dbReference type="AlphaFoldDB" id="A0A4S4FQZ3"/>
<dbReference type="InterPro" id="IPR001516">
    <property type="entry name" value="Proton_antipo_N"/>
</dbReference>
<feature type="domain" description="NADH-Ubiquinone oxidoreductase (complex I) chain 5 N-terminal" evidence="13">
    <location>
        <begin position="68"/>
        <end position="113"/>
    </location>
</feature>
<evidence type="ECO:0000256" key="7">
    <source>
        <dbReference type="ARBA" id="ARBA00023065"/>
    </source>
</evidence>
<dbReference type="Pfam" id="PF00662">
    <property type="entry name" value="Proton_antipo_N"/>
    <property type="match status" value="1"/>
</dbReference>
<proteinExistence type="predicted"/>
<feature type="transmembrane region" description="Helical" evidence="11">
    <location>
        <begin position="606"/>
        <end position="625"/>
    </location>
</feature>